<evidence type="ECO:0000256" key="1">
    <source>
        <dbReference type="SAM" id="MobiDB-lite"/>
    </source>
</evidence>
<dbReference type="EMBL" id="BAAANN010000001">
    <property type="protein sequence ID" value="GAA1937081.1"/>
    <property type="molecule type" value="Genomic_DNA"/>
</dbReference>
<proteinExistence type="predicted"/>
<organism evidence="2 3">
    <name type="scientific">Amycolatopsis minnesotensis</name>
    <dbReference type="NCBI Taxonomy" id="337894"/>
    <lineage>
        <taxon>Bacteria</taxon>
        <taxon>Bacillati</taxon>
        <taxon>Actinomycetota</taxon>
        <taxon>Actinomycetes</taxon>
        <taxon>Pseudonocardiales</taxon>
        <taxon>Pseudonocardiaceae</taxon>
        <taxon>Amycolatopsis</taxon>
    </lineage>
</organism>
<evidence type="ECO:0000313" key="2">
    <source>
        <dbReference type="EMBL" id="GAA1937081.1"/>
    </source>
</evidence>
<sequence>MDALGDLPLGAKCSPRATATRRLPCPCVASGVAMNTPRQPLPPAYDHRQGTGPALVFPHYRGGSARTSDLVDAITAFAPAAGPTARPENRITDQISRRVTARG</sequence>
<feature type="region of interest" description="Disordered" evidence="1">
    <location>
        <begin position="81"/>
        <end position="103"/>
    </location>
</feature>
<comment type="caution">
    <text evidence="2">The sequence shown here is derived from an EMBL/GenBank/DDBJ whole genome shotgun (WGS) entry which is preliminary data.</text>
</comment>
<reference evidence="3" key="1">
    <citation type="journal article" date="2019" name="Int. J. Syst. Evol. Microbiol.">
        <title>The Global Catalogue of Microorganisms (GCM) 10K type strain sequencing project: providing services to taxonomists for standard genome sequencing and annotation.</title>
        <authorList>
            <consortium name="The Broad Institute Genomics Platform"/>
            <consortium name="The Broad Institute Genome Sequencing Center for Infectious Disease"/>
            <person name="Wu L."/>
            <person name="Ma J."/>
        </authorList>
    </citation>
    <scope>NUCLEOTIDE SEQUENCE [LARGE SCALE GENOMIC DNA]</scope>
    <source>
        <strain evidence="3">JCM 14545</strain>
    </source>
</reference>
<name>A0ABN2PXB3_9PSEU</name>
<accession>A0ABN2PXB3</accession>
<dbReference type="Proteomes" id="UP001501116">
    <property type="component" value="Unassembled WGS sequence"/>
</dbReference>
<gene>
    <name evidence="2" type="ORF">GCM10009754_00120</name>
</gene>
<keyword evidence="3" id="KW-1185">Reference proteome</keyword>
<protein>
    <submittedName>
        <fullName evidence="2">Uncharacterized protein</fullName>
    </submittedName>
</protein>
<evidence type="ECO:0000313" key="3">
    <source>
        <dbReference type="Proteomes" id="UP001501116"/>
    </source>
</evidence>